<dbReference type="Gene3D" id="3.30.980.10">
    <property type="entry name" value="Threonyl-trna Synthetase, Chain A, domain 2"/>
    <property type="match status" value="1"/>
</dbReference>
<evidence type="ECO:0000256" key="3">
    <source>
        <dbReference type="ARBA" id="ARBA00023128"/>
    </source>
</evidence>
<dbReference type="EMBL" id="LR003463">
    <property type="protein sequence ID" value="SVE73082.1"/>
    <property type="molecule type" value="mRNA"/>
</dbReference>
<dbReference type="PROSITE" id="PS51880">
    <property type="entry name" value="TGS"/>
    <property type="match status" value="1"/>
</dbReference>
<evidence type="ECO:0000256" key="6">
    <source>
        <dbReference type="ARBA" id="ARBA00071662"/>
    </source>
</evidence>
<evidence type="ECO:0000259" key="8">
    <source>
        <dbReference type="PROSITE" id="PS51880"/>
    </source>
</evidence>
<proteinExistence type="evidence at transcript level"/>
<organism evidence="9">
    <name type="scientific">Ceriodaphnia reticulata</name>
    <dbReference type="NCBI Taxonomy" id="302197"/>
    <lineage>
        <taxon>Eukaryota</taxon>
        <taxon>Metazoa</taxon>
        <taxon>Ecdysozoa</taxon>
        <taxon>Arthropoda</taxon>
        <taxon>Crustacea</taxon>
        <taxon>Branchiopoda</taxon>
        <taxon>Diplostraca</taxon>
        <taxon>Cladocera</taxon>
        <taxon>Anomopoda</taxon>
        <taxon>Daphniidae</taxon>
        <taxon>Ceriodaphnia</taxon>
    </lineage>
</organism>
<keyword evidence="3" id="KW-0496">Mitochondrion</keyword>
<dbReference type="InterPro" id="IPR018163">
    <property type="entry name" value="Thr/Ala-tRNA-synth_IIc_edit"/>
</dbReference>
<dbReference type="AlphaFoldDB" id="A0A4Y7LZ15"/>
<evidence type="ECO:0000256" key="1">
    <source>
        <dbReference type="ARBA" id="ARBA00004173"/>
    </source>
</evidence>
<comment type="subcellular location">
    <subcellularLocation>
        <location evidence="1">Mitochondrion</location>
    </subcellularLocation>
</comment>
<keyword evidence="4" id="KW-0687">Ribonucleoprotein</keyword>
<evidence type="ECO:0000256" key="7">
    <source>
        <dbReference type="ARBA" id="ARBA00075914"/>
    </source>
</evidence>
<accession>A0A4Y7LZ15</accession>
<dbReference type="GO" id="GO:1990904">
    <property type="term" value="C:ribonucleoprotein complex"/>
    <property type="evidence" value="ECO:0007669"/>
    <property type="project" value="UniProtKB-KW"/>
</dbReference>
<dbReference type="Gene3D" id="3.10.20.30">
    <property type="match status" value="1"/>
</dbReference>
<evidence type="ECO:0000256" key="2">
    <source>
        <dbReference type="ARBA" id="ARBA00022980"/>
    </source>
</evidence>
<dbReference type="GO" id="GO:0005840">
    <property type="term" value="C:ribosome"/>
    <property type="evidence" value="ECO:0007669"/>
    <property type="project" value="UniProtKB-KW"/>
</dbReference>
<dbReference type="CDD" id="cd01667">
    <property type="entry name" value="TGS_ThrRS"/>
    <property type="match status" value="1"/>
</dbReference>
<dbReference type="GO" id="GO:0000166">
    <property type="term" value="F:nucleotide binding"/>
    <property type="evidence" value="ECO:0007669"/>
    <property type="project" value="InterPro"/>
</dbReference>
<evidence type="ECO:0000313" key="9">
    <source>
        <dbReference type="EMBL" id="SVE73082.1"/>
    </source>
</evidence>
<evidence type="ECO:0000256" key="4">
    <source>
        <dbReference type="ARBA" id="ARBA00023274"/>
    </source>
</evidence>
<feature type="domain" description="TGS" evidence="8">
    <location>
        <begin position="56"/>
        <end position="124"/>
    </location>
</feature>
<dbReference type="InterPro" id="IPR012676">
    <property type="entry name" value="TGS-like"/>
</dbReference>
<evidence type="ECO:0000256" key="5">
    <source>
        <dbReference type="ARBA" id="ARBA00061231"/>
    </source>
</evidence>
<dbReference type="InterPro" id="IPR050062">
    <property type="entry name" value="Pro-tRNA_synthetase"/>
</dbReference>
<dbReference type="InterPro" id="IPR004095">
    <property type="entry name" value="TGS"/>
</dbReference>
<dbReference type="GO" id="GO:0003723">
    <property type="term" value="F:RNA binding"/>
    <property type="evidence" value="ECO:0007669"/>
    <property type="project" value="TreeGrafter"/>
</dbReference>
<gene>
    <name evidence="9" type="primary">EOG090X0A3R</name>
</gene>
<name>A0A4Y7LZ15_9CRUS</name>
<dbReference type="SUPFAM" id="SSF81271">
    <property type="entry name" value="TGS-like"/>
    <property type="match status" value="1"/>
</dbReference>
<dbReference type="PANTHER" id="PTHR42753">
    <property type="entry name" value="MITOCHONDRIAL RIBOSOME PROTEIN L39/PROLYL-TRNA LIGASE FAMILY MEMBER"/>
    <property type="match status" value="1"/>
</dbReference>
<dbReference type="FunFam" id="3.30.980.10:FF:000006">
    <property type="entry name" value="39S ribosomal protein L39, mitochondrial"/>
    <property type="match status" value="1"/>
</dbReference>
<dbReference type="PANTHER" id="PTHR42753:SF9">
    <property type="entry name" value="LARGE RIBOSOMAL SUBUNIT PROTEIN ML39"/>
    <property type="match status" value="1"/>
</dbReference>
<dbReference type="GO" id="GO:0005739">
    <property type="term" value="C:mitochondrion"/>
    <property type="evidence" value="ECO:0007669"/>
    <property type="project" value="UniProtKB-SubCell"/>
</dbReference>
<sequence length="324" mass="36697">MAGTARFSFSSTFSRKLSSLSNVHANLPKLRIDEIRGKRVSIFEKEYKRQQALISRLEKIEVTYQGLNNESTTLVMNKGVSTPYNCAQHIGELQMKRSVVAEVNGQIWDMHRPIEDNCSLKLIHMKPEDPHQASLVNKTFWRSCSFLLGAVVEGIFQDEISVMLHSFPPANIRSGSFVYDVQLSLDTWTPSQSDFRQIAAAFQKFVRKEHPFQRLDIDSSLALKIFEDNIFKTEQIPHIASKSSSGRSVTVYRVGDHIDISRGPMIASSNLVGRCSIAAIHKLDSGFYRFQGVALPSEIYLNHFAFGIIESRARKLVMTHLFRA</sequence>
<dbReference type="Pfam" id="PF02824">
    <property type="entry name" value="TGS"/>
    <property type="match status" value="1"/>
</dbReference>
<reference evidence="9" key="1">
    <citation type="submission" date="2018-08" db="EMBL/GenBank/DDBJ databases">
        <authorList>
            <person name="Cornetti L."/>
        </authorList>
    </citation>
    <scope>NUCLEOTIDE SEQUENCE</scope>
    <source>
        <strain evidence="9">OM-SAIQ-clone2</strain>
    </source>
</reference>
<comment type="similarity">
    <text evidence="5">Belongs to the mitochondrion-specific ribosomal protein mL39 family.</text>
</comment>
<keyword evidence="2" id="KW-0689">Ribosomal protein</keyword>
<dbReference type="InterPro" id="IPR012675">
    <property type="entry name" value="Beta-grasp_dom_sf"/>
</dbReference>
<protein>
    <recommendedName>
        <fullName evidence="6">Large ribosomal subunit protein mL39</fullName>
    </recommendedName>
    <alternativeName>
        <fullName evidence="7">39S ribosomal protein L39, mitochondrial</fullName>
    </alternativeName>
</protein>
<dbReference type="SUPFAM" id="SSF55186">
    <property type="entry name" value="ThrRS/AlaRS common domain"/>
    <property type="match status" value="1"/>
</dbReference>